<keyword evidence="6" id="KW-1133">Transmembrane helix</keyword>
<dbReference type="GO" id="GO:0009134">
    <property type="term" value="P:nucleoside diphosphate catabolic process"/>
    <property type="evidence" value="ECO:0007669"/>
    <property type="project" value="TreeGrafter"/>
</dbReference>
<feature type="binding site" evidence="4">
    <location>
        <begin position="278"/>
        <end position="282"/>
    </location>
    <ligand>
        <name>ATP</name>
        <dbReference type="ChEBI" id="CHEBI:30616"/>
    </ligand>
</feature>
<dbReference type="Gene3D" id="3.30.420.40">
    <property type="match status" value="1"/>
</dbReference>
<sequence>MNEDFVDHPALKIEAKKSRDLHLKRVEASSDILNRGRRLKHHHHHHESESELEKAERKRIKHEMKEARKRAKHQAKIDALLEDSGIGDDTMHGMMIDAGSSGSRMHVFEWKSRILVGKKETAAALAGKKLSYPNTNSRWTDRLKPGIATFATLPDEELYPAIEKYLKPLLDFAEAVLHTKNESFAHYPIYLKATAGARMLTPENRKRLITACRDFFSNSTHSQFMFNKEHARVISGEEEAIYGWTGANFALGSLIKSSQGIGTVVNPDLTYGTVEIGGASSQVAFYQNDEDIMANLFKLQIGQGKHWNVYAHSYLYFGINEAWNRMGAHVSTLGLSNTNVPSKVENPCLAGGMKAEFESTIWFKDGHESFIYNDDGSKISYKTQMRNEESKGSYDGCTDVVKDIIHKQYNTWCEFAHHGSCAFNGVYQPVLPVQDQTMTGEFLGLSNYFDVFDFLQIPPKSSLRTLQNATKALCEMSKDDLTKFNDGRLEAEDMLKMCFQSVFAFELLNTGVGFGMDDNITAIDVVNGQKVGWALGSMLYEINTLPWKYVPKRYVDEVFDMADKESRIIPVFIALTAALIIIGTALTIMRSGRRGYHRVPSNTISMSPTRRDR</sequence>
<comment type="caution">
    <text evidence="7">The sequence shown here is derived from an EMBL/GenBank/DDBJ whole genome shotgun (WGS) entry which is preliminary data.</text>
</comment>
<keyword evidence="2" id="KW-0378">Hydrolase</keyword>
<evidence type="ECO:0000256" key="6">
    <source>
        <dbReference type="SAM" id="Phobius"/>
    </source>
</evidence>
<evidence type="ECO:0000256" key="5">
    <source>
        <dbReference type="SAM" id="MobiDB-lite"/>
    </source>
</evidence>
<feature type="compositionally biased region" description="Basic and acidic residues" evidence="5">
    <location>
        <begin position="46"/>
        <end position="56"/>
    </location>
</feature>
<dbReference type="PANTHER" id="PTHR11782">
    <property type="entry name" value="ADENOSINE/GUANOSINE DIPHOSPHATASE"/>
    <property type="match status" value="1"/>
</dbReference>
<keyword evidence="6" id="KW-0812">Transmembrane</keyword>
<name>A0AAD3H920_9STRA</name>
<dbReference type="EMBL" id="BLLK01000047">
    <property type="protein sequence ID" value="GFH54875.1"/>
    <property type="molecule type" value="Genomic_DNA"/>
</dbReference>
<keyword evidence="4" id="KW-0067">ATP-binding</keyword>
<dbReference type="Proteomes" id="UP001054902">
    <property type="component" value="Unassembled WGS sequence"/>
</dbReference>
<dbReference type="Pfam" id="PF01150">
    <property type="entry name" value="GDA1_CD39"/>
    <property type="match status" value="1"/>
</dbReference>
<dbReference type="Gene3D" id="3.30.420.150">
    <property type="entry name" value="Exopolyphosphatase. Domain 2"/>
    <property type="match status" value="1"/>
</dbReference>
<feature type="compositionally biased region" description="Basic residues" evidence="5">
    <location>
        <begin position="35"/>
        <end position="45"/>
    </location>
</feature>
<dbReference type="GO" id="GO:0005524">
    <property type="term" value="F:ATP binding"/>
    <property type="evidence" value="ECO:0007669"/>
    <property type="project" value="UniProtKB-KW"/>
</dbReference>
<dbReference type="GO" id="GO:0016020">
    <property type="term" value="C:membrane"/>
    <property type="evidence" value="ECO:0007669"/>
    <property type="project" value="TreeGrafter"/>
</dbReference>
<dbReference type="PANTHER" id="PTHR11782:SF83">
    <property type="entry name" value="GUANOSINE-DIPHOSPHATASE"/>
    <property type="match status" value="1"/>
</dbReference>
<feature type="active site" description="Proton acceptor" evidence="3">
    <location>
        <position position="239"/>
    </location>
</feature>
<reference evidence="7 8" key="1">
    <citation type="journal article" date="2021" name="Sci. Rep.">
        <title>The genome of the diatom Chaetoceros tenuissimus carries an ancient integrated fragment of an extant virus.</title>
        <authorList>
            <person name="Hongo Y."/>
            <person name="Kimura K."/>
            <person name="Takaki Y."/>
            <person name="Yoshida Y."/>
            <person name="Baba S."/>
            <person name="Kobayashi G."/>
            <person name="Nagasaki K."/>
            <person name="Hano T."/>
            <person name="Tomaru Y."/>
        </authorList>
    </citation>
    <scope>NUCLEOTIDE SEQUENCE [LARGE SCALE GENOMIC DNA]</scope>
    <source>
        <strain evidence="7 8">NIES-3715</strain>
    </source>
</reference>
<evidence type="ECO:0000256" key="2">
    <source>
        <dbReference type="ARBA" id="ARBA00022801"/>
    </source>
</evidence>
<evidence type="ECO:0000256" key="3">
    <source>
        <dbReference type="PIRSR" id="PIRSR600407-1"/>
    </source>
</evidence>
<keyword evidence="6" id="KW-0472">Membrane</keyword>
<dbReference type="GO" id="GO:0017110">
    <property type="term" value="F:nucleoside diphosphate phosphatase activity"/>
    <property type="evidence" value="ECO:0007669"/>
    <property type="project" value="TreeGrafter"/>
</dbReference>
<dbReference type="CDD" id="cd24003">
    <property type="entry name" value="ASKHA_NBD_GDA1_CD39_NTPase"/>
    <property type="match status" value="1"/>
</dbReference>
<organism evidence="7 8">
    <name type="scientific">Chaetoceros tenuissimus</name>
    <dbReference type="NCBI Taxonomy" id="426638"/>
    <lineage>
        <taxon>Eukaryota</taxon>
        <taxon>Sar</taxon>
        <taxon>Stramenopiles</taxon>
        <taxon>Ochrophyta</taxon>
        <taxon>Bacillariophyta</taxon>
        <taxon>Coscinodiscophyceae</taxon>
        <taxon>Chaetocerotophycidae</taxon>
        <taxon>Chaetocerotales</taxon>
        <taxon>Chaetocerotaceae</taxon>
        <taxon>Chaetoceros</taxon>
    </lineage>
</organism>
<keyword evidence="8" id="KW-1185">Reference proteome</keyword>
<evidence type="ECO:0000256" key="4">
    <source>
        <dbReference type="PIRSR" id="PIRSR600407-2"/>
    </source>
</evidence>
<proteinExistence type="inferred from homology"/>
<accession>A0AAD3H920</accession>
<dbReference type="AlphaFoldDB" id="A0AAD3H920"/>
<evidence type="ECO:0008006" key="9">
    <source>
        <dbReference type="Google" id="ProtNLM"/>
    </source>
</evidence>
<evidence type="ECO:0000256" key="1">
    <source>
        <dbReference type="ARBA" id="ARBA00009283"/>
    </source>
</evidence>
<comment type="similarity">
    <text evidence="1">Belongs to the GDA1/CD39 NTPase family.</text>
</comment>
<evidence type="ECO:0000313" key="8">
    <source>
        <dbReference type="Proteomes" id="UP001054902"/>
    </source>
</evidence>
<feature type="transmembrane region" description="Helical" evidence="6">
    <location>
        <begin position="568"/>
        <end position="588"/>
    </location>
</feature>
<gene>
    <name evidence="7" type="ORF">CTEN210_11351</name>
</gene>
<dbReference type="InterPro" id="IPR000407">
    <property type="entry name" value="GDA1_CD39_NTPase"/>
</dbReference>
<feature type="region of interest" description="Disordered" evidence="5">
    <location>
        <begin position="32"/>
        <end position="59"/>
    </location>
</feature>
<evidence type="ECO:0000313" key="7">
    <source>
        <dbReference type="EMBL" id="GFH54875.1"/>
    </source>
</evidence>
<keyword evidence="4" id="KW-0547">Nucleotide-binding</keyword>
<protein>
    <recommendedName>
        <fullName evidence="9">Apyrase</fullName>
    </recommendedName>
</protein>